<evidence type="ECO:0000313" key="2">
    <source>
        <dbReference type="EMBL" id="RXZ45568.1"/>
    </source>
</evidence>
<sequence length="178" mass="20046">MKGIVFNLLEELIRREHGENTWDALLDAAEADGAYTSLGSYHDEELTKLVAAASTLLAVPPHEILRWFGRNALPLLASKYPTFFVPHRSARDFVLTLNSIIHPEVRKLYPGATTPVFDFDASSPEVLVMGYRSERKLCALAHGFIEGAADHFHEGIAYEHPQCMHRGDERCVSRIRFI</sequence>
<comment type="caution">
    <text evidence="2">The sequence shown here is derived from an EMBL/GenBank/DDBJ whole genome shotgun (WGS) entry which is preliminary data.</text>
</comment>
<proteinExistence type="predicted"/>
<dbReference type="SMART" id="SM00989">
    <property type="entry name" value="V4R"/>
    <property type="match status" value="1"/>
</dbReference>
<organism evidence="2 3">
    <name type="scientific">Crenobacter cavernae</name>
    <dbReference type="NCBI Taxonomy" id="2290923"/>
    <lineage>
        <taxon>Bacteria</taxon>
        <taxon>Pseudomonadati</taxon>
        <taxon>Pseudomonadota</taxon>
        <taxon>Betaproteobacteria</taxon>
        <taxon>Neisseriales</taxon>
        <taxon>Neisseriaceae</taxon>
        <taxon>Crenobacter</taxon>
    </lineage>
</organism>
<evidence type="ECO:0000259" key="1">
    <source>
        <dbReference type="SMART" id="SM00989"/>
    </source>
</evidence>
<dbReference type="InterPro" id="IPR004096">
    <property type="entry name" value="V4R"/>
</dbReference>
<dbReference type="RefSeq" id="WP_129210950.1">
    <property type="nucleotide sequence ID" value="NZ_REGR01000001.1"/>
</dbReference>
<dbReference type="InterPro" id="IPR011644">
    <property type="entry name" value="Heme_NO-bd"/>
</dbReference>
<dbReference type="Pfam" id="PF07700">
    <property type="entry name" value="HNOB"/>
    <property type="match status" value="1"/>
</dbReference>
<keyword evidence="3" id="KW-1185">Reference proteome</keyword>
<accession>A0ABY0FJH9</accession>
<dbReference type="InterPro" id="IPR038158">
    <property type="entry name" value="H-NOX_domain_sf"/>
</dbReference>
<dbReference type="SUPFAM" id="SSF111126">
    <property type="entry name" value="Ligand-binding domain in the NO signalling and Golgi transport"/>
    <property type="match status" value="1"/>
</dbReference>
<evidence type="ECO:0000313" key="3">
    <source>
        <dbReference type="Proteomes" id="UP000290682"/>
    </source>
</evidence>
<name>A0ABY0FJH9_9NEIS</name>
<gene>
    <name evidence="2" type="ORF">EBB06_01800</name>
</gene>
<reference evidence="2 3" key="1">
    <citation type="submission" date="2018-10" db="EMBL/GenBank/DDBJ databases">
        <title>Draft genome of Fastidiocella sp. strain 375T, a bacterium isolated from a karstic cave dripping water.</title>
        <authorList>
            <person name="Coelho C."/>
            <person name="Verissimo A."/>
            <person name="Tiago I."/>
        </authorList>
    </citation>
    <scope>NUCLEOTIDE SEQUENCE [LARGE SCALE GENOMIC DNA]</scope>
    <source>
        <strain evidence="2 3">CAVE-375</strain>
    </source>
</reference>
<dbReference type="Gene3D" id="3.90.1520.10">
    <property type="entry name" value="H-NOX domain"/>
    <property type="match status" value="1"/>
</dbReference>
<protein>
    <submittedName>
        <fullName evidence="2">Heme NO-binding protein</fullName>
    </submittedName>
</protein>
<dbReference type="PANTHER" id="PTHR45655:SF13">
    <property type="entry name" value="SOLUBLE GUANYLATE CYCLASE GCY-32-RELATED"/>
    <property type="match status" value="1"/>
</dbReference>
<feature type="domain" description="4-vinyl reductase 4VR" evidence="1">
    <location>
        <begin position="117"/>
        <end position="177"/>
    </location>
</feature>
<dbReference type="Proteomes" id="UP000290682">
    <property type="component" value="Unassembled WGS sequence"/>
</dbReference>
<dbReference type="EMBL" id="REGR01000001">
    <property type="protein sequence ID" value="RXZ45568.1"/>
    <property type="molecule type" value="Genomic_DNA"/>
</dbReference>
<dbReference type="InterPro" id="IPR024096">
    <property type="entry name" value="NO_sig/Golgi_transp_ligand-bd"/>
</dbReference>
<dbReference type="PANTHER" id="PTHR45655">
    <property type="entry name" value="GUANYLATE CYCLASE SOLUBLE SUBUNIT BETA-2"/>
    <property type="match status" value="1"/>
</dbReference>